<dbReference type="OrthoDB" id="358516at2157"/>
<name>A0A498H709_9EURY</name>
<dbReference type="EMBL" id="LHQS01000001">
    <property type="protein sequence ID" value="RXE57354.1"/>
    <property type="molecule type" value="Genomic_DNA"/>
</dbReference>
<evidence type="ECO:0008006" key="3">
    <source>
        <dbReference type="Google" id="ProtNLM"/>
    </source>
</evidence>
<keyword evidence="2" id="KW-1185">Reference proteome</keyword>
<accession>A0A498H709</accession>
<dbReference type="PIRSF" id="PIRSF004929">
    <property type="entry name" value="UCP004929"/>
    <property type="match status" value="1"/>
</dbReference>
<gene>
    <name evidence="1" type="ORF">ABH15_04490</name>
</gene>
<dbReference type="Pfam" id="PF09872">
    <property type="entry name" value="DUF2099"/>
    <property type="match status" value="1"/>
</dbReference>
<comment type="caution">
    <text evidence="1">The sequence shown here is derived from an EMBL/GenBank/DDBJ whole genome shotgun (WGS) entry which is preliminary data.</text>
</comment>
<dbReference type="InterPro" id="IPR009181">
    <property type="entry name" value="Methan_mark_8"/>
</dbReference>
<dbReference type="RefSeq" id="WP_128693149.1">
    <property type="nucleotide sequence ID" value="NZ_LHQS01000001.1"/>
</dbReference>
<protein>
    <recommendedName>
        <fullName evidence="3">Methanogenesis marker protein 8</fullName>
    </recommendedName>
</protein>
<dbReference type="NCBIfam" id="TIGR03275">
    <property type="entry name" value="methan_mark_8"/>
    <property type="match status" value="1"/>
</dbReference>
<evidence type="ECO:0000313" key="1">
    <source>
        <dbReference type="EMBL" id="RXE57354.1"/>
    </source>
</evidence>
<organism evidence="1 2">
    <name type="scientific">Methanoculleus taiwanensis</name>
    <dbReference type="NCBI Taxonomy" id="1550565"/>
    <lineage>
        <taxon>Archaea</taxon>
        <taxon>Methanobacteriati</taxon>
        <taxon>Methanobacteriota</taxon>
        <taxon>Stenosarchaea group</taxon>
        <taxon>Methanomicrobia</taxon>
        <taxon>Methanomicrobiales</taxon>
        <taxon>Methanomicrobiaceae</taxon>
        <taxon>Methanoculleus</taxon>
    </lineage>
</organism>
<proteinExistence type="predicted"/>
<sequence length="285" mass="29926">MPDTDEHVIEAVGKTRVVVRNGKVVEVGEAIITDCPLAKRFACPVPEISADAVRENIEHRIKAFGMCTPERVVLETREFVGFGASELLSFGIKAGLIDAAVLACDGAGTVVVTDPAMVQGIGGRMSGLVRTTPYPSVMDRIEEGGGFVLDRETAAMNPAAGVALAEEKGYRKIAVTVALPEDAAAIREAHPDAFIVAVHVTGMTRDGAATVAAAADLVTTCASGTVREIAGSRALVQAGVSVPVYAMTERGKDLILEKVRRSDEQVLVKPTRLPAMGGRQPEPLV</sequence>
<dbReference type="AlphaFoldDB" id="A0A498H709"/>
<evidence type="ECO:0000313" key="2">
    <source>
        <dbReference type="Proteomes" id="UP000290932"/>
    </source>
</evidence>
<dbReference type="Proteomes" id="UP000290932">
    <property type="component" value="Unassembled WGS sequence"/>
</dbReference>
<reference evidence="1 2" key="1">
    <citation type="journal article" date="2015" name="Int. J. Syst. Evol. Microbiol.">
        <title>Methanoculleus taiwanensis sp. nov., a methanogen isolated from deep marine sediment at the deformation front area near Taiwan.</title>
        <authorList>
            <person name="Weng C.Y."/>
            <person name="Chen S.C."/>
            <person name="Lai M.C."/>
            <person name="Wu S.Y."/>
            <person name="Lin S."/>
            <person name="Yang T.F."/>
            <person name="Chen P.C."/>
        </authorList>
    </citation>
    <scope>NUCLEOTIDE SEQUENCE [LARGE SCALE GENOMIC DNA]</scope>
    <source>
        <strain evidence="1 2">CYW4</strain>
    </source>
</reference>